<dbReference type="InterPro" id="IPR053169">
    <property type="entry name" value="MUG_Protein"/>
</dbReference>
<evidence type="ECO:0000313" key="2">
    <source>
        <dbReference type="EMBL" id="KAK5998631.1"/>
    </source>
</evidence>
<feature type="signal peptide" evidence="1">
    <location>
        <begin position="1"/>
        <end position="26"/>
    </location>
</feature>
<evidence type="ECO:0000313" key="3">
    <source>
        <dbReference type="Proteomes" id="UP001338125"/>
    </source>
</evidence>
<keyword evidence="1" id="KW-0732">Signal</keyword>
<proteinExistence type="predicted"/>
<dbReference type="Gene3D" id="1.50.10.20">
    <property type="match status" value="1"/>
</dbReference>
<feature type="chain" id="PRO_5045047304" evidence="1">
    <location>
        <begin position="27"/>
        <end position="393"/>
    </location>
</feature>
<protein>
    <submittedName>
        <fullName evidence="2">Mannan endo-1,6-alpha-mannosidase DCW1-like protein</fullName>
    </submittedName>
</protein>
<gene>
    <name evidence="2" type="ORF">PT974_01012</name>
</gene>
<dbReference type="Pfam" id="PF03663">
    <property type="entry name" value="Glyco_hydro_76"/>
    <property type="match status" value="1"/>
</dbReference>
<dbReference type="Proteomes" id="UP001338125">
    <property type="component" value="Unassembled WGS sequence"/>
</dbReference>
<dbReference type="SUPFAM" id="SSF48208">
    <property type="entry name" value="Six-hairpin glycosidases"/>
    <property type="match status" value="1"/>
</dbReference>
<evidence type="ECO:0000256" key="1">
    <source>
        <dbReference type="SAM" id="SignalP"/>
    </source>
</evidence>
<dbReference type="InterPro" id="IPR008928">
    <property type="entry name" value="6-hairpin_glycosidase_sf"/>
</dbReference>
<reference evidence="2 3" key="1">
    <citation type="submission" date="2024-01" db="EMBL/GenBank/DDBJ databases">
        <title>Complete genome of Cladobotryum mycophilum ATHUM6906.</title>
        <authorList>
            <person name="Christinaki A.C."/>
            <person name="Myridakis A.I."/>
            <person name="Kouvelis V.N."/>
        </authorList>
    </citation>
    <scope>NUCLEOTIDE SEQUENCE [LARGE SCALE GENOMIC DNA]</scope>
    <source>
        <strain evidence="2 3">ATHUM6906</strain>
    </source>
</reference>
<name>A0ABR0T3S0_9HYPO</name>
<dbReference type="EMBL" id="JAVFKD010000001">
    <property type="protein sequence ID" value="KAK5998631.1"/>
    <property type="molecule type" value="Genomic_DNA"/>
</dbReference>
<dbReference type="PANTHER" id="PTHR47791:SF1">
    <property type="entry name" value="ENDO MANNANASE, GH76 FAMILY (EUROFUNG)"/>
    <property type="match status" value="1"/>
</dbReference>
<dbReference type="InterPro" id="IPR005198">
    <property type="entry name" value="Glyco_hydro_76"/>
</dbReference>
<dbReference type="PANTHER" id="PTHR47791">
    <property type="entry name" value="MEIOTICALLY UP-REGULATED GENE 191 PROTEIN"/>
    <property type="match status" value="1"/>
</dbReference>
<organism evidence="2 3">
    <name type="scientific">Cladobotryum mycophilum</name>
    <dbReference type="NCBI Taxonomy" id="491253"/>
    <lineage>
        <taxon>Eukaryota</taxon>
        <taxon>Fungi</taxon>
        <taxon>Dikarya</taxon>
        <taxon>Ascomycota</taxon>
        <taxon>Pezizomycotina</taxon>
        <taxon>Sordariomycetes</taxon>
        <taxon>Hypocreomycetidae</taxon>
        <taxon>Hypocreales</taxon>
        <taxon>Hypocreaceae</taxon>
        <taxon>Cladobotryum</taxon>
    </lineage>
</organism>
<comment type="caution">
    <text evidence="2">The sequence shown here is derived from an EMBL/GenBank/DDBJ whole genome shotgun (WGS) entry which is preliminary data.</text>
</comment>
<sequence length="393" mass="43079">MVSGSLWKHAVAGTAVILGLAPAAESAADYVSEAVTAIGALNTNWYKKDTGLWNAAWWNSGNALTTLADFTILQREQANKLNIGGIIENTYTNAQKVSVQTTKTRAADGLITTQDCLNCTSASKRRFLRVRGFDNFLNEYYDDEGWWALGLIHAYDATGTEKYLDSAVEIFADMQTGKGTPCNGGIYWSKDRSYVNAIANELYLSVAAALANRKSSRQYLQIAQSQWNWFWNSGMINSQWLINDGLDSSCKNNGLTTWSYNQGVVLGGLVELFYASGNRTYINIARNIANAAIEALSNGDGILVEADHCELQNGHCGMDGQQFKGIFVRNLRYLNAVVYDPNYSAFIKRNADSIWSKDRSQDNRLGVAWTGPYVTATGPSHSSALDCLVAALA</sequence>
<keyword evidence="3" id="KW-1185">Reference proteome</keyword>
<accession>A0ABR0T3S0</accession>